<dbReference type="Pfam" id="PF01066">
    <property type="entry name" value="CDP-OH_P_transf"/>
    <property type="match status" value="1"/>
</dbReference>
<keyword evidence="3" id="KW-0812">Transmembrane</keyword>
<keyword evidence="5" id="KW-1185">Reference proteome</keyword>
<evidence type="ECO:0000256" key="3">
    <source>
        <dbReference type="SAM" id="Phobius"/>
    </source>
</evidence>
<comment type="caution">
    <text evidence="4">The sequence shown here is derived from an EMBL/GenBank/DDBJ whole genome shotgun (WGS) entry which is preliminary data.</text>
</comment>
<keyword evidence="1 2" id="KW-0808">Transferase</keyword>
<feature type="transmembrane region" description="Helical" evidence="3">
    <location>
        <begin position="81"/>
        <end position="103"/>
    </location>
</feature>
<gene>
    <name evidence="4" type="ORF">LX70_02145</name>
</gene>
<feature type="transmembrane region" description="Helical" evidence="3">
    <location>
        <begin position="109"/>
        <end position="129"/>
    </location>
</feature>
<dbReference type="RefSeq" id="WP_105514753.1">
    <property type="nucleotide sequence ID" value="NZ_PVEP01000004.1"/>
</dbReference>
<evidence type="ECO:0000256" key="2">
    <source>
        <dbReference type="RuleBase" id="RU003750"/>
    </source>
</evidence>
<keyword evidence="3" id="KW-0472">Membrane</keyword>
<feature type="transmembrane region" description="Helical" evidence="3">
    <location>
        <begin position="36"/>
        <end position="60"/>
    </location>
</feature>
<evidence type="ECO:0000256" key="1">
    <source>
        <dbReference type="ARBA" id="ARBA00022679"/>
    </source>
</evidence>
<comment type="similarity">
    <text evidence="2">Belongs to the CDP-alcohol phosphatidyltransferase class-I family.</text>
</comment>
<dbReference type="PROSITE" id="PS00379">
    <property type="entry name" value="CDP_ALCOHOL_P_TRANSF"/>
    <property type="match status" value="1"/>
</dbReference>
<organism evidence="4 5">
    <name type="scientific">Albidovulum denitrificans</name>
    <dbReference type="NCBI Taxonomy" id="404881"/>
    <lineage>
        <taxon>Bacteria</taxon>
        <taxon>Pseudomonadati</taxon>
        <taxon>Pseudomonadota</taxon>
        <taxon>Alphaproteobacteria</taxon>
        <taxon>Rhodobacterales</taxon>
        <taxon>Paracoccaceae</taxon>
        <taxon>Albidovulum</taxon>
    </lineage>
</organism>
<dbReference type="GO" id="GO:0008654">
    <property type="term" value="P:phospholipid biosynthetic process"/>
    <property type="evidence" value="ECO:0007669"/>
    <property type="project" value="InterPro"/>
</dbReference>
<dbReference type="InterPro" id="IPR000462">
    <property type="entry name" value="CDP-OH_P_trans"/>
</dbReference>
<sequence length="214" mass="22028">MIDALIQPVQSRILGYPAAILSRRGISATTITLTGFALGALAVPMLALGQYGAALTLLLANRIADGLDGAVARVTGPTDRGAFLDIALDFVFYALFPLGFALADPARNALPAAVLIAAFVGTGSSFLAYAAVAGRGATPAKGFATKGIHYIGGLTEGAETIALFVAMCLWPGAFPVLAYLFAAACALTTLSRWYQGWSAFSSTPAATNPDKNRP</sequence>
<reference evidence="4 5" key="1">
    <citation type="submission" date="2018-02" db="EMBL/GenBank/DDBJ databases">
        <title>Genomic Encyclopedia of Archaeal and Bacterial Type Strains, Phase II (KMG-II): from individual species to whole genera.</title>
        <authorList>
            <person name="Goeker M."/>
        </authorList>
    </citation>
    <scope>NUCLEOTIDE SEQUENCE [LARGE SCALE GENOMIC DNA]</scope>
    <source>
        <strain evidence="4 5">DSM 18921</strain>
    </source>
</reference>
<dbReference type="GO" id="GO:0016020">
    <property type="term" value="C:membrane"/>
    <property type="evidence" value="ECO:0007669"/>
    <property type="project" value="InterPro"/>
</dbReference>
<dbReference type="InterPro" id="IPR048254">
    <property type="entry name" value="CDP_ALCOHOL_P_TRANSF_CS"/>
</dbReference>
<dbReference type="OrthoDB" id="9790577at2"/>
<dbReference type="EMBL" id="PVEP01000004">
    <property type="protein sequence ID" value="PQV56573.1"/>
    <property type="molecule type" value="Genomic_DNA"/>
</dbReference>
<keyword evidence="3" id="KW-1133">Transmembrane helix</keyword>
<protein>
    <submittedName>
        <fullName evidence="4">Phosphatidylglycerophosphate synthase</fullName>
    </submittedName>
</protein>
<evidence type="ECO:0000313" key="4">
    <source>
        <dbReference type="EMBL" id="PQV56573.1"/>
    </source>
</evidence>
<dbReference type="Gene3D" id="1.20.120.1760">
    <property type="match status" value="1"/>
</dbReference>
<name>A0A2S8S720_9RHOB</name>
<evidence type="ECO:0000313" key="5">
    <source>
        <dbReference type="Proteomes" id="UP000238338"/>
    </source>
</evidence>
<dbReference type="AlphaFoldDB" id="A0A2S8S720"/>
<dbReference type="Proteomes" id="UP000238338">
    <property type="component" value="Unassembled WGS sequence"/>
</dbReference>
<proteinExistence type="inferred from homology"/>
<dbReference type="InterPro" id="IPR043130">
    <property type="entry name" value="CDP-OH_PTrfase_TM_dom"/>
</dbReference>
<dbReference type="GO" id="GO:0016780">
    <property type="term" value="F:phosphotransferase activity, for other substituted phosphate groups"/>
    <property type="evidence" value="ECO:0007669"/>
    <property type="project" value="InterPro"/>
</dbReference>
<accession>A0A2S8S720</accession>